<comment type="caution">
    <text evidence="2">The sequence shown here is derived from an EMBL/GenBank/DDBJ whole genome shotgun (WGS) entry which is preliminary data.</text>
</comment>
<sequence length="164" mass="18291">MRLKTPGNNILVKAWTSLSVRSSAFRFDKSRNCVLSDNFEVKMENNSDCCEEQKVLSDTNNRVIKNNENSLRLKLVRAFSSSAPKSPKSPLSVSSSQSSTPSCDSPRTKARYSWHLPLCKEYPTLRALESVTSPDSTISSNSTNSPTSSPSPRVSYSTWYISER</sequence>
<protein>
    <submittedName>
        <fullName evidence="2">Uncharacterized protein</fullName>
    </submittedName>
</protein>
<dbReference type="AlphaFoldDB" id="A0AA40KQP7"/>
<feature type="compositionally biased region" description="Low complexity" evidence="1">
    <location>
        <begin position="131"/>
        <end position="158"/>
    </location>
</feature>
<feature type="compositionally biased region" description="Low complexity" evidence="1">
    <location>
        <begin position="80"/>
        <end position="105"/>
    </location>
</feature>
<evidence type="ECO:0000256" key="1">
    <source>
        <dbReference type="SAM" id="MobiDB-lite"/>
    </source>
</evidence>
<reference evidence="2" key="1">
    <citation type="submission" date="2021-10" db="EMBL/GenBank/DDBJ databases">
        <title>Melipona bicolor Genome sequencing and assembly.</title>
        <authorList>
            <person name="Araujo N.S."/>
            <person name="Arias M.C."/>
        </authorList>
    </citation>
    <scope>NUCLEOTIDE SEQUENCE</scope>
    <source>
        <strain evidence="2">USP_2M_L1-L4_2017</strain>
        <tissue evidence="2">Whole body</tissue>
    </source>
</reference>
<evidence type="ECO:0000313" key="2">
    <source>
        <dbReference type="EMBL" id="KAK1129025.1"/>
    </source>
</evidence>
<keyword evidence="3" id="KW-1185">Reference proteome</keyword>
<accession>A0AA40KQP7</accession>
<dbReference type="Proteomes" id="UP001177670">
    <property type="component" value="Unassembled WGS sequence"/>
</dbReference>
<name>A0AA40KQP7_9HYME</name>
<evidence type="ECO:0000313" key="3">
    <source>
        <dbReference type="Proteomes" id="UP001177670"/>
    </source>
</evidence>
<gene>
    <name evidence="2" type="ORF">K0M31_020158</name>
</gene>
<dbReference type="EMBL" id="JAHYIQ010000009">
    <property type="protein sequence ID" value="KAK1129025.1"/>
    <property type="molecule type" value="Genomic_DNA"/>
</dbReference>
<organism evidence="2 3">
    <name type="scientific">Melipona bicolor</name>
    <dbReference type="NCBI Taxonomy" id="60889"/>
    <lineage>
        <taxon>Eukaryota</taxon>
        <taxon>Metazoa</taxon>
        <taxon>Ecdysozoa</taxon>
        <taxon>Arthropoda</taxon>
        <taxon>Hexapoda</taxon>
        <taxon>Insecta</taxon>
        <taxon>Pterygota</taxon>
        <taxon>Neoptera</taxon>
        <taxon>Endopterygota</taxon>
        <taxon>Hymenoptera</taxon>
        <taxon>Apocrita</taxon>
        <taxon>Aculeata</taxon>
        <taxon>Apoidea</taxon>
        <taxon>Anthophila</taxon>
        <taxon>Apidae</taxon>
        <taxon>Melipona</taxon>
    </lineage>
</organism>
<proteinExistence type="predicted"/>
<feature type="region of interest" description="Disordered" evidence="1">
    <location>
        <begin position="131"/>
        <end position="164"/>
    </location>
</feature>
<feature type="region of interest" description="Disordered" evidence="1">
    <location>
        <begin position="80"/>
        <end position="108"/>
    </location>
</feature>